<dbReference type="Pfam" id="PF16331">
    <property type="entry name" value="TolA_bind_tri"/>
    <property type="match status" value="1"/>
</dbReference>
<feature type="compositionally biased region" description="Polar residues" evidence="3">
    <location>
        <begin position="199"/>
        <end position="210"/>
    </location>
</feature>
<reference evidence="6 7" key="1">
    <citation type="journal article" date="2018" name="Aquat. Microb. Ecol.">
        <title>Gammaproteobacterial methanotrophs dominate.</title>
        <authorList>
            <person name="Rissanen A.J."/>
            <person name="Saarenheimo J."/>
            <person name="Tiirola M."/>
            <person name="Peura S."/>
            <person name="Aalto S.L."/>
            <person name="Karvinen A."/>
            <person name="Nykanen H."/>
        </authorList>
    </citation>
    <scope>NUCLEOTIDE SEQUENCE [LARGE SCALE GENOMIC DNA]</scope>
    <source>
        <strain evidence="6">AMbin10</strain>
    </source>
</reference>
<feature type="compositionally biased region" description="Low complexity" evidence="3">
    <location>
        <begin position="149"/>
        <end position="161"/>
    </location>
</feature>
<name>A0A2W4RCI2_9GAMM</name>
<proteinExistence type="inferred from homology"/>
<dbReference type="GO" id="GO:0070206">
    <property type="term" value="P:protein trimerization"/>
    <property type="evidence" value="ECO:0007669"/>
    <property type="project" value="InterPro"/>
</dbReference>
<feature type="domain" description="Outer membrane lipoprotein BamD-like" evidence="4">
    <location>
        <begin position="222"/>
        <end position="344"/>
    </location>
</feature>
<keyword evidence="2" id="KW-0131">Cell cycle</keyword>
<evidence type="ECO:0000256" key="3">
    <source>
        <dbReference type="SAM" id="MobiDB-lite"/>
    </source>
</evidence>
<dbReference type="SUPFAM" id="SSF48452">
    <property type="entry name" value="TPR-like"/>
    <property type="match status" value="1"/>
</dbReference>
<feature type="signal peptide" evidence="2">
    <location>
        <begin position="1"/>
        <end position="21"/>
    </location>
</feature>
<dbReference type="EMBL" id="QJPH01000255">
    <property type="protein sequence ID" value="PZN81771.1"/>
    <property type="molecule type" value="Genomic_DNA"/>
</dbReference>
<comment type="subcellular location">
    <subcellularLocation>
        <location evidence="2">Periplasm</location>
    </subcellularLocation>
</comment>
<feature type="compositionally biased region" description="Low complexity" evidence="3">
    <location>
        <begin position="115"/>
        <end position="124"/>
    </location>
</feature>
<evidence type="ECO:0000259" key="5">
    <source>
        <dbReference type="Pfam" id="PF16331"/>
    </source>
</evidence>
<dbReference type="InterPro" id="IPR039565">
    <property type="entry name" value="BamD-like"/>
</dbReference>
<evidence type="ECO:0000313" key="7">
    <source>
        <dbReference type="Proteomes" id="UP000249396"/>
    </source>
</evidence>
<organism evidence="6 7">
    <name type="scientific">Candidatus Methylumidiphilus alinenensis</name>
    <dbReference type="NCBI Taxonomy" id="2202197"/>
    <lineage>
        <taxon>Bacteria</taxon>
        <taxon>Pseudomonadati</taxon>
        <taxon>Pseudomonadota</taxon>
        <taxon>Gammaproteobacteria</taxon>
        <taxon>Methylococcales</taxon>
        <taxon>Candidatus Methylumidiphilus</taxon>
    </lineage>
</organism>
<sequence precursor="true">MLKKIILILLPTVLFSPIASAAPGDYDPAYDQGGGYGAATLDERVVKLEKKLSGDSQIELLNRVEQLQKDVLRLRGEVEDLTHRLDSAKRQQKEQYLDLDRRVLALTPVPPPAAEQPAASMEAVTQGQQDPNAQPPVNPLPTQQPQGIVQTPTTPPASVATPPTPAPVPAVPTPPVQPAPVFPAQTSNPARTPEPPKQSAPTYAVQTKVQPTAAPSADSEARQAAYLKAFNVFKDRKYADAAKEFKSFLNTYPKGAYSDTATYWLAKSQYFNRDLSAANEAFSKFVKEHPQDTKVPDAQLMLGNIDYETGQWASARESLNEVVKRYHDTSAAKSAQQRLDKMTQEGH</sequence>
<evidence type="ECO:0000259" key="4">
    <source>
        <dbReference type="Pfam" id="PF13525"/>
    </source>
</evidence>
<keyword evidence="2" id="KW-0175">Coiled coil</keyword>
<dbReference type="Pfam" id="PF13525">
    <property type="entry name" value="YfiO"/>
    <property type="match status" value="1"/>
</dbReference>
<evidence type="ECO:0000256" key="1">
    <source>
        <dbReference type="ARBA" id="ARBA00022729"/>
    </source>
</evidence>
<dbReference type="GO" id="GO:0043093">
    <property type="term" value="P:FtsZ-dependent cytokinesis"/>
    <property type="evidence" value="ECO:0007669"/>
    <property type="project" value="UniProtKB-UniRule"/>
</dbReference>
<evidence type="ECO:0000313" key="6">
    <source>
        <dbReference type="EMBL" id="PZN81771.1"/>
    </source>
</evidence>
<dbReference type="Gene3D" id="1.25.40.10">
    <property type="entry name" value="Tetratricopeptide repeat domain"/>
    <property type="match status" value="1"/>
</dbReference>
<dbReference type="InterPro" id="IPR032519">
    <property type="entry name" value="YbgF_tri"/>
</dbReference>
<dbReference type="Proteomes" id="UP000249396">
    <property type="component" value="Unassembled WGS sequence"/>
</dbReference>
<dbReference type="InterPro" id="IPR014162">
    <property type="entry name" value="CpoB_C"/>
</dbReference>
<dbReference type="InterPro" id="IPR034706">
    <property type="entry name" value="CpoB"/>
</dbReference>
<comment type="caution">
    <text evidence="6">The sequence shown here is derived from an EMBL/GenBank/DDBJ whole genome shotgun (WGS) entry which is preliminary data.</text>
</comment>
<feature type="compositionally biased region" description="Pro residues" evidence="3">
    <location>
        <begin position="162"/>
        <end position="181"/>
    </location>
</feature>
<evidence type="ECO:0000256" key="2">
    <source>
        <dbReference type="HAMAP-Rule" id="MF_02066"/>
    </source>
</evidence>
<comment type="function">
    <text evidence="2">Mediates coordination of peptidoglycan synthesis and outer membrane constriction during cell division.</text>
</comment>
<keyword evidence="2" id="KW-0574">Periplasm</keyword>
<dbReference type="HAMAP" id="MF_02066">
    <property type="entry name" value="CpoB"/>
    <property type="match status" value="1"/>
</dbReference>
<keyword evidence="1 2" id="KW-0732">Signal</keyword>
<gene>
    <name evidence="6" type="primary">ygbF</name>
    <name evidence="2" type="synonym">cpoB</name>
    <name evidence="6" type="ORF">DM484_07640</name>
</gene>
<feature type="coiled-coil region" evidence="2">
    <location>
        <begin position="57"/>
        <end position="91"/>
    </location>
</feature>
<feature type="region of interest" description="Disordered" evidence="3">
    <location>
        <begin position="109"/>
        <end position="217"/>
    </location>
</feature>
<comment type="similarity">
    <text evidence="2">Belongs to the CpoB family.</text>
</comment>
<dbReference type="GO" id="GO:0030288">
    <property type="term" value="C:outer membrane-bounded periplasmic space"/>
    <property type="evidence" value="ECO:0007669"/>
    <property type="project" value="UniProtKB-UniRule"/>
</dbReference>
<dbReference type="NCBIfam" id="TIGR02795">
    <property type="entry name" value="tol_pal_ybgF"/>
    <property type="match status" value="1"/>
</dbReference>
<dbReference type="Gene3D" id="1.20.5.110">
    <property type="match status" value="1"/>
</dbReference>
<dbReference type="AlphaFoldDB" id="A0A2W4RCI2"/>
<protein>
    <recommendedName>
        <fullName evidence="2">Cell division coordinator CpoB</fullName>
    </recommendedName>
</protein>
<feature type="chain" id="PRO_5016184949" description="Cell division coordinator CpoB" evidence="2">
    <location>
        <begin position="22"/>
        <end position="347"/>
    </location>
</feature>
<feature type="domain" description="YbgF trimerisation" evidence="5">
    <location>
        <begin position="41"/>
        <end position="111"/>
    </location>
</feature>
<keyword evidence="2" id="KW-0132">Cell division</keyword>
<accession>A0A2W4RCI2</accession>
<dbReference type="InterPro" id="IPR011990">
    <property type="entry name" value="TPR-like_helical_dom_sf"/>
</dbReference>